<name>A0ACA9LRE2_9GLOM</name>
<organism evidence="1 2">
    <name type="scientific">Racocetra persica</name>
    <dbReference type="NCBI Taxonomy" id="160502"/>
    <lineage>
        <taxon>Eukaryota</taxon>
        <taxon>Fungi</taxon>
        <taxon>Fungi incertae sedis</taxon>
        <taxon>Mucoromycota</taxon>
        <taxon>Glomeromycotina</taxon>
        <taxon>Glomeromycetes</taxon>
        <taxon>Diversisporales</taxon>
        <taxon>Gigasporaceae</taxon>
        <taxon>Racocetra</taxon>
    </lineage>
</organism>
<dbReference type="EMBL" id="CAJVQC010004544">
    <property type="protein sequence ID" value="CAG8541946.1"/>
    <property type="molecule type" value="Genomic_DNA"/>
</dbReference>
<dbReference type="Proteomes" id="UP000789920">
    <property type="component" value="Unassembled WGS sequence"/>
</dbReference>
<sequence length="138" mass="16082">LKERIAYQYYEKTNVIINELKNINIKVFVVVIDNSVELPPPTLLDNNQIDINFEENKEFDSSEFEKSDKIEPRPEEYENLITNEDLDEMSDSDSLQEKFEILANEIEESIDANEEEKNEILSSAIQDIIYLAIDFSAK</sequence>
<accession>A0ACA9LRE2</accession>
<feature type="non-terminal residue" evidence="1">
    <location>
        <position position="1"/>
    </location>
</feature>
<evidence type="ECO:0000313" key="2">
    <source>
        <dbReference type="Proteomes" id="UP000789920"/>
    </source>
</evidence>
<proteinExistence type="predicted"/>
<keyword evidence="2" id="KW-1185">Reference proteome</keyword>
<protein>
    <submittedName>
        <fullName evidence="1">5575_t:CDS:1</fullName>
    </submittedName>
</protein>
<comment type="caution">
    <text evidence="1">The sequence shown here is derived from an EMBL/GenBank/DDBJ whole genome shotgun (WGS) entry which is preliminary data.</text>
</comment>
<reference evidence="1" key="1">
    <citation type="submission" date="2021-06" db="EMBL/GenBank/DDBJ databases">
        <authorList>
            <person name="Kallberg Y."/>
            <person name="Tangrot J."/>
            <person name="Rosling A."/>
        </authorList>
    </citation>
    <scope>NUCLEOTIDE SEQUENCE</scope>
    <source>
        <strain evidence="1">MA461A</strain>
    </source>
</reference>
<evidence type="ECO:0000313" key="1">
    <source>
        <dbReference type="EMBL" id="CAG8541946.1"/>
    </source>
</evidence>
<gene>
    <name evidence="1" type="ORF">RPERSI_LOCUS3588</name>
</gene>